<evidence type="ECO:0000313" key="2">
    <source>
        <dbReference type="Proteomes" id="UP000032142"/>
    </source>
</evidence>
<dbReference type="EMBL" id="JRRC01442709">
    <property type="protein sequence ID" value="KHG06053.1"/>
    <property type="molecule type" value="Genomic_DNA"/>
</dbReference>
<name>A0A0B0MVA3_GOSAR</name>
<proteinExistence type="predicted"/>
<protein>
    <submittedName>
        <fullName evidence="1">Uncharacterized protein</fullName>
    </submittedName>
</protein>
<evidence type="ECO:0000313" key="1">
    <source>
        <dbReference type="EMBL" id="KHG06053.1"/>
    </source>
</evidence>
<dbReference type="AlphaFoldDB" id="A0A0B0MVA3"/>
<dbReference type="Proteomes" id="UP000032142">
    <property type="component" value="Unassembled WGS sequence"/>
</dbReference>
<gene>
    <name evidence="1" type="ORF">F383_32352</name>
</gene>
<sequence>MHISAIRAAKLPCNPTISELGLNSMSLGFRIHK</sequence>
<reference evidence="2" key="1">
    <citation type="submission" date="2014-09" db="EMBL/GenBank/DDBJ databases">
        <authorList>
            <person name="Mudge J."/>
            <person name="Ramaraj T."/>
            <person name="Lindquist I.E."/>
            <person name="Bharti A.K."/>
            <person name="Sundararajan A."/>
            <person name="Cameron C.T."/>
            <person name="Woodward J.E."/>
            <person name="May G.D."/>
            <person name="Brubaker C."/>
            <person name="Broadhvest J."/>
            <person name="Wilkins T.A."/>
        </authorList>
    </citation>
    <scope>NUCLEOTIDE SEQUENCE</scope>
    <source>
        <strain evidence="2">cv. AKA8401</strain>
    </source>
</reference>
<keyword evidence="2" id="KW-1185">Reference proteome</keyword>
<comment type="caution">
    <text evidence="1">The sequence shown here is derived from an EMBL/GenBank/DDBJ whole genome shotgun (WGS) entry which is preliminary data.</text>
</comment>
<organism evidence="1 2">
    <name type="scientific">Gossypium arboreum</name>
    <name type="common">Tree cotton</name>
    <name type="synonym">Gossypium nanking</name>
    <dbReference type="NCBI Taxonomy" id="29729"/>
    <lineage>
        <taxon>Eukaryota</taxon>
        <taxon>Viridiplantae</taxon>
        <taxon>Streptophyta</taxon>
        <taxon>Embryophyta</taxon>
        <taxon>Tracheophyta</taxon>
        <taxon>Spermatophyta</taxon>
        <taxon>Magnoliopsida</taxon>
        <taxon>eudicotyledons</taxon>
        <taxon>Gunneridae</taxon>
        <taxon>Pentapetalae</taxon>
        <taxon>rosids</taxon>
        <taxon>malvids</taxon>
        <taxon>Malvales</taxon>
        <taxon>Malvaceae</taxon>
        <taxon>Malvoideae</taxon>
        <taxon>Gossypium</taxon>
    </lineage>
</organism>
<accession>A0A0B0MVA3</accession>